<organism evidence="6 7">
    <name type="scientific">Litoreibacter arenae DSM 19593</name>
    <dbReference type="NCBI Taxonomy" id="1123360"/>
    <lineage>
        <taxon>Bacteria</taxon>
        <taxon>Pseudomonadati</taxon>
        <taxon>Pseudomonadota</taxon>
        <taxon>Alphaproteobacteria</taxon>
        <taxon>Rhodobacterales</taxon>
        <taxon>Roseobacteraceae</taxon>
        <taxon>Litoreibacter</taxon>
    </lineage>
</organism>
<dbReference type="PANTHER" id="PTHR43851">
    <property type="match status" value="1"/>
</dbReference>
<dbReference type="HOGENOM" id="CLU_006533_9_0_5"/>
<keyword evidence="6" id="KW-0560">Oxidoreductase</keyword>
<dbReference type="GO" id="GO:0006744">
    <property type="term" value="P:ubiquinone biosynthetic process"/>
    <property type="evidence" value="ECO:0007669"/>
    <property type="project" value="TreeGrafter"/>
</dbReference>
<dbReference type="InterPro" id="IPR004147">
    <property type="entry name" value="ABC1_dom"/>
</dbReference>
<evidence type="ECO:0000313" key="7">
    <source>
        <dbReference type="Proteomes" id="UP000015351"/>
    </source>
</evidence>
<dbReference type="EMBL" id="AONI01000008">
    <property type="protein sequence ID" value="EPX80622.1"/>
    <property type="molecule type" value="Genomic_DNA"/>
</dbReference>
<dbReference type="Proteomes" id="UP000015351">
    <property type="component" value="Unassembled WGS sequence"/>
</dbReference>
<comment type="similarity">
    <text evidence="1">Belongs to the protein kinase superfamily. ADCK protein kinase family.</text>
</comment>
<evidence type="ECO:0000313" key="6">
    <source>
        <dbReference type="EMBL" id="EPX80622.1"/>
    </source>
</evidence>
<dbReference type="InterPro" id="IPR011009">
    <property type="entry name" value="Kinase-like_dom_sf"/>
</dbReference>
<name>S9QLL5_9RHOB</name>
<feature type="domain" description="ABC1 atypical kinase-like" evidence="5">
    <location>
        <begin position="101"/>
        <end position="340"/>
    </location>
</feature>
<gene>
    <name evidence="6" type="ORF">thalar_00842</name>
</gene>
<dbReference type="SUPFAM" id="SSF56112">
    <property type="entry name" value="Protein kinase-like (PK-like)"/>
    <property type="match status" value="1"/>
</dbReference>
<evidence type="ECO:0000256" key="1">
    <source>
        <dbReference type="ARBA" id="ARBA00009670"/>
    </source>
</evidence>
<proteinExistence type="inferred from homology"/>
<reference evidence="7" key="1">
    <citation type="journal article" date="2013" name="Stand. Genomic Sci.">
        <title>Genome sequence of the Litoreibacter arenae type strain (DSM 19593(T)), a member of the Roseobacter clade isolated from sea sand.</title>
        <authorList>
            <person name="Riedel T."/>
            <person name="Fiebig A."/>
            <person name="Petersen J."/>
            <person name="Gronow S."/>
            <person name="Kyrpides N.C."/>
            <person name="Goker M."/>
            <person name="Klenk H.P."/>
        </authorList>
    </citation>
    <scope>NUCLEOTIDE SEQUENCE [LARGE SCALE GENOMIC DNA]</scope>
    <source>
        <strain evidence="7">DSM 19593</strain>
    </source>
</reference>
<dbReference type="GO" id="GO:0016740">
    <property type="term" value="F:transferase activity"/>
    <property type="evidence" value="ECO:0007669"/>
    <property type="project" value="UniProtKB-KW"/>
</dbReference>
<evidence type="ECO:0000256" key="2">
    <source>
        <dbReference type="ARBA" id="ARBA00022679"/>
    </source>
</evidence>
<evidence type="ECO:0000256" key="4">
    <source>
        <dbReference type="ARBA" id="ARBA00022840"/>
    </source>
</evidence>
<dbReference type="GO" id="GO:0004497">
    <property type="term" value="F:monooxygenase activity"/>
    <property type="evidence" value="ECO:0007669"/>
    <property type="project" value="UniProtKB-KW"/>
</dbReference>
<dbReference type="InterPro" id="IPR034646">
    <property type="entry name" value="ADCK3_dom"/>
</dbReference>
<dbReference type="PANTHER" id="PTHR43851:SF3">
    <property type="entry name" value="COENZYME Q8"/>
    <property type="match status" value="1"/>
</dbReference>
<dbReference type="AlphaFoldDB" id="S9QLL5"/>
<dbReference type="OrthoDB" id="9795390at2"/>
<sequence length="441" mass="48415">MTRFKHTPRGLAVPDSRLSRLARLGGLAAGVAGSAALNGSRELLSGKRPQVADLLLTPANASRLTGQLAQMRGAAMKMGQLMSMEADNLLPPELAAILAQLRADAHFMPPTQLKKVLVANWGPDFLKRFKSFDVRPLAAASIGQVHRATTMDGRDLAVKVQYPGVRRSIDADVSNVATLIRMSGLLPRGLDIKPLLQEARRQLHDEADYLREGTMLTRFATLLAGDEGFTVPTLHPDLTTPDILAMSYTPGDAIDTLADAPQALRDDVMTRLITLTLREIFEFRLIQSDPNFANYRYDRNTGKLVLLDFGATRELPATLVDNLRALLGAGLHGTREDMREAAIATGYWEATTAKHHQLRMLDMMELAFAPLRATVPIDFATDTTAARLRAAGMDFARSGDLPVTPPPVEMMFIQRKLAGTYLLASRLKARIDMTRLLAPYR</sequence>
<keyword evidence="7" id="KW-1185">Reference proteome</keyword>
<keyword evidence="6" id="KW-0830">Ubiquinone</keyword>
<evidence type="ECO:0000259" key="5">
    <source>
        <dbReference type="Pfam" id="PF03109"/>
    </source>
</evidence>
<dbReference type="InterPro" id="IPR051409">
    <property type="entry name" value="Atypical_kinase_ADCK"/>
</dbReference>
<protein>
    <submittedName>
        <fullName evidence="6">Ubiquinone biosynthesis monooxygenase UbiB</fullName>
    </submittedName>
</protein>
<dbReference type="PATRIC" id="fig|1123360.3.peg.832"/>
<dbReference type="Pfam" id="PF03109">
    <property type="entry name" value="ABC1"/>
    <property type="match status" value="1"/>
</dbReference>
<dbReference type="RefSeq" id="WP_021099415.1">
    <property type="nucleotide sequence ID" value="NZ_KE557306.1"/>
</dbReference>
<dbReference type="CDD" id="cd13970">
    <property type="entry name" value="ABC1_ADCK3"/>
    <property type="match status" value="1"/>
</dbReference>
<dbReference type="STRING" id="1123360.thalar_00842"/>
<evidence type="ECO:0000256" key="3">
    <source>
        <dbReference type="ARBA" id="ARBA00022741"/>
    </source>
</evidence>
<comment type="caution">
    <text evidence="6">The sequence shown here is derived from an EMBL/GenBank/DDBJ whole genome shotgun (WGS) entry which is preliminary data.</text>
</comment>
<keyword evidence="4" id="KW-0067">ATP-binding</keyword>
<accession>S9QLL5</accession>
<keyword evidence="3" id="KW-0547">Nucleotide-binding</keyword>
<keyword evidence="6" id="KW-0503">Monooxygenase</keyword>
<keyword evidence="2" id="KW-0808">Transferase</keyword>
<dbReference type="eggNOG" id="COG0661">
    <property type="taxonomic scope" value="Bacteria"/>
</dbReference>
<dbReference type="GO" id="GO:0005524">
    <property type="term" value="F:ATP binding"/>
    <property type="evidence" value="ECO:0007669"/>
    <property type="project" value="UniProtKB-KW"/>
</dbReference>